<dbReference type="PANTHER" id="PTHR11575:SF24">
    <property type="entry name" value="5'-NUCLEOTIDASE"/>
    <property type="match status" value="1"/>
</dbReference>
<dbReference type="NCBIfam" id="NF033681">
    <property type="entry name" value="ExeM_NucH_DNase"/>
    <property type="match status" value="1"/>
</dbReference>
<dbReference type="GO" id="GO:0008768">
    <property type="term" value="F:UDP-sugar diphosphatase activity"/>
    <property type="evidence" value="ECO:0007669"/>
    <property type="project" value="TreeGrafter"/>
</dbReference>
<dbReference type="CDD" id="cd10283">
    <property type="entry name" value="MnuA_DNase1-like"/>
    <property type="match status" value="1"/>
</dbReference>
<dbReference type="InterPro" id="IPR047971">
    <property type="entry name" value="ExeM-like"/>
</dbReference>
<protein>
    <submittedName>
        <fullName evidence="4">ExeM/NucH family extracellular endonuclease</fullName>
    </submittedName>
</protein>
<dbReference type="Gene3D" id="2.60.40.10">
    <property type="entry name" value="Immunoglobulins"/>
    <property type="match status" value="1"/>
</dbReference>
<dbReference type="InterPro" id="IPR029052">
    <property type="entry name" value="Metallo-depent_PP-like"/>
</dbReference>
<evidence type="ECO:0000256" key="1">
    <source>
        <dbReference type="ARBA" id="ARBA00022729"/>
    </source>
</evidence>
<evidence type="ECO:0000259" key="3">
    <source>
        <dbReference type="PROSITE" id="PS51841"/>
    </source>
</evidence>
<dbReference type="InterPro" id="IPR004843">
    <property type="entry name" value="Calcineurin-like_PHP"/>
</dbReference>
<organism evidence="4 5">
    <name type="scientific">Nocardioides faecalis</name>
    <dbReference type="NCBI Taxonomy" id="2803858"/>
    <lineage>
        <taxon>Bacteria</taxon>
        <taxon>Bacillati</taxon>
        <taxon>Actinomycetota</taxon>
        <taxon>Actinomycetes</taxon>
        <taxon>Propionibacteriales</taxon>
        <taxon>Nocardioidaceae</taxon>
        <taxon>Nocardioides</taxon>
    </lineage>
</organism>
<evidence type="ECO:0000313" key="5">
    <source>
        <dbReference type="Proteomes" id="UP000663791"/>
    </source>
</evidence>
<feature type="signal peptide" evidence="2">
    <location>
        <begin position="1"/>
        <end position="31"/>
    </location>
</feature>
<keyword evidence="1 2" id="KW-0732">Signal</keyword>
<dbReference type="SUPFAM" id="SSF56300">
    <property type="entry name" value="Metallo-dependent phosphatases"/>
    <property type="match status" value="1"/>
</dbReference>
<keyword evidence="4" id="KW-0255">Endonuclease</keyword>
<dbReference type="GO" id="GO:0005975">
    <property type="term" value="P:carbohydrate metabolic process"/>
    <property type="evidence" value="ECO:0007669"/>
    <property type="project" value="UniProtKB-ARBA"/>
</dbReference>
<dbReference type="PROSITE" id="PS51841">
    <property type="entry name" value="LTD"/>
    <property type="match status" value="1"/>
</dbReference>
<gene>
    <name evidence="4" type="ORF">JK386_09205</name>
</gene>
<keyword evidence="4" id="KW-0540">Nuclease</keyword>
<dbReference type="GO" id="GO:0008253">
    <property type="term" value="F:5'-nucleotidase activity"/>
    <property type="evidence" value="ECO:0007669"/>
    <property type="project" value="TreeGrafter"/>
</dbReference>
<dbReference type="Gene3D" id="3.90.780.10">
    <property type="entry name" value="5'-Nucleotidase, C-terminal domain"/>
    <property type="match status" value="1"/>
</dbReference>
<dbReference type="InterPro" id="IPR036907">
    <property type="entry name" value="5'-Nucleotdase_C_sf"/>
</dbReference>
<evidence type="ECO:0000313" key="4">
    <source>
        <dbReference type="EMBL" id="MBM9460080.1"/>
    </source>
</evidence>
<dbReference type="Gene3D" id="3.60.21.10">
    <property type="match status" value="1"/>
</dbReference>
<proteinExistence type="predicted"/>
<dbReference type="Pfam" id="PF02872">
    <property type="entry name" value="5_nucleotid_C"/>
    <property type="match status" value="1"/>
</dbReference>
<dbReference type="InterPro" id="IPR001322">
    <property type="entry name" value="Lamin_tail_dom"/>
</dbReference>
<dbReference type="GO" id="GO:0030288">
    <property type="term" value="C:outer membrane-bounded periplasmic space"/>
    <property type="evidence" value="ECO:0007669"/>
    <property type="project" value="TreeGrafter"/>
</dbReference>
<dbReference type="Pfam" id="PF00149">
    <property type="entry name" value="Metallophos"/>
    <property type="match status" value="1"/>
</dbReference>
<dbReference type="SUPFAM" id="SSF55816">
    <property type="entry name" value="5'-nucleotidase (syn. UDP-sugar hydrolase), C-terminal domain"/>
    <property type="match status" value="1"/>
</dbReference>
<comment type="caution">
    <text evidence="4">The sequence shown here is derived from an EMBL/GenBank/DDBJ whole genome shotgun (WGS) entry which is preliminary data.</text>
</comment>
<reference evidence="4" key="1">
    <citation type="submission" date="2021-01" db="EMBL/GenBank/DDBJ databases">
        <title>Novel species in genus Nocardioides.</title>
        <authorList>
            <person name="Zhang G."/>
        </authorList>
    </citation>
    <scope>NUCLEOTIDE SEQUENCE</scope>
    <source>
        <strain evidence="4">Zg-536</strain>
    </source>
</reference>
<dbReference type="PRINTS" id="PR01607">
    <property type="entry name" value="APYRASEFAMLY"/>
</dbReference>
<dbReference type="InterPro" id="IPR008334">
    <property type="entry name" value="5'-Nucleotdase_C"/>
</dbReference>
<dbReference type="SUPFAM" id="SSF56219">
    <property type="entry name" value="DNase I-like"/>
    <property type="match status" value="1"/>
</dbReference>
<dbReference type="CDD" id="cd04486">
    <property type="entry name" value="YhcR_OBF_like"/>
    <property type="match status" value="1"/>
</dbReference>
<dbReference type="Proteomes" id="UP000663791">
    <property type="component" value="Unassembled WGS sequence"/>
</dbReference>
<name>A0A938Y919_9ACTN</name>
<keyword evidence="5" id="KW-1185">Reference proteome</keyword>
<dbReference type="EMBL" id="JAERTX010000007">
    <property type="protein sequence ID" value="MBM9460080.1"/>
    <property type="molecule type" value="Genomic_DNA"/>
</dbReference>
<dbReference type="InterPro" id="IPR006179">
    <property type="entry name" value="5_nucleotidase/apyrase"/>
</dbReference>
<dbReference type="InterPro" id="IPR005135">
    <property type="entry name" value="Endo/exonuclease/phosphatase"/>
</dbReference>
<dbReference type="PANTHER" id="PTHR11575">
    <property type="entry name" value="5'-NUCLEOTIDASE-RELATED"/>
    <property type="match status" value="1"/>
</dbReference>
<evidence type="ECO:0000256" key="2">
    <source>
        <dbReference type="SAM" id="SignalP"/>
    </source>
</evidence>
<accession>A0A938Y919</accession>
<feature type="domain" description="LTD" evidence="3">
    <location>
        <begin position="27"/>
        <end position="169"/>
    </location>
</feature>
<dbReference type="InterPro" id="IPR013783">
    <property type="entry name" value="Ig-like_fold"/>
</dbReference>
<dbReference type="GO" id="GO:0009166">
    <property type="term" value="P:nucleotide catabolic process"/>
    <property type="evidence" value="ECO:0007669"/>
    <property type="project" value="InterPro"/>
</dbReference>
<dbReference type="Gene3D" id="2.60.40.2700">
    <property type="match status" value="1"/>
</dbReference>
<dbReference type="Pfam" id="PF03372">
    <property type="entry name" value="Exo_endo_phos"/>
    <property type="match status" value="1"/>
</dbReference>
<keyword evidence="4" id="KW-0378">Hydrolase</keyword>
<dbReference type="Gene3D" id="3.60.10.10">
    <property type="entry name" value="Endonuclease/exonuclease/phosphatase"/>
    <property type="match status" value="1"/>
</dbReference>
<sequence length="1777" mass="183153">MRSVKKLLFGSLSVVLAAGGLSALQLAPASANPAGTGLVITEVYGGGGNSGATYSADYVELFNPTAAPIALGGSSLQYRAAANTAAAANTFALPDVSVPAGKHYLVQCAGGANGGPLPTADTTACTLNLSGTAGQVFLASTTTGIAAQTNGAAPWAFHDAVVDFVGFGTAAVFEGAASAPAPSNTTSISRSGAADTDSNSADFAVLAAAAMTPTNSKDNVFEAADQADVTAYVGVPMPALTLKASGGKAPYTWSAAALPAGLSLSSAGVLSGTSTGVGRTEVVATATDSSTPAKTDTVRFAVVVEDAPAALSIAAVQGNGATSPQEGRAVTVEGVVTGSYADPTFANNGYDGFYVQTGGTGGATDTTPGRSDAIFVYYGNAGAPAGIATGDSVRVTGLVSEFSGTTQIAPFTGGVVELDAALPAVAPLQIAYPRTETGREAQEGMLLAPTDDEFTVTNVYNLNTFAEIGLASGGTPLRQPTEFAAPGDAAALQAIKDDNAARGVVLDDGTAVNYLTNTAAKNQPLPWLTPDNPIRVGARATLAGPVILEYRNNTWKFQPPAPVYDDGDTTVTFEDTRAANATPRDVGGDLKLATFNVLNYFNTTGEAYVAAGAAQSPPVNAQCTYYTDRANNRIGNNTCGVVGSDGKNAGNGPRGAATSASLARQTAKIVTAINTMGADIVGLQEIESSVKLLGEVDRDDALRYLVAALNAEAGAGTWRFVHSPGEATLTASVSEQDVIRPAFLYRAAKVEPVGSSDILFGTTEFANAREPLAQAFKAKGALDSDAFAVVLNHFKSKGDSDPVATGDNANDPDVGAFNGDRVRQATRLAAFADEFAEARGIEAVFLAGDFNSYSREQPIQVLESSGYALIDSPGEETYSFSGLSGSLDHVLGNQAAVAMVTGSDVWDINASESVAFQYSRHNYNVTDFWQPNQPFAASDHNPEIVGIDVPAVGGPYKRVQVVGTNDFHGRILPSGGDSAGASVLSGAVKELRADNPNTVFVAAGDLVGASTFESFIQEDAPTIDALNEAGLEVSAVGNHEFDAGYEDLVGRIQDRADWEYLATNVTEPDGRDELVERWTKTMDGIEVGFVGAVTEDLPTLVSPSGIEGVTVTDIVEAANAEAAALKETGVDLVVLLVHEGSPSTDCTSASFTDPATVWGNITQNTSADVDAIVSGHTHLAYNCSFPVTEWQQDGRAVTERPVVSAGQYGQNLNKLVFTYAGDDELVAVSQDIVGIAGTGFEVDGAVTPIVDAAVVEAEERGKVVIGEIEAPFNRAKLANGTTENRGGESTLGNLVAEVQRWATEKPESGSAQIAFMNPGGLRQDMTGTVDGDARALTYKQAAVVQPFANTLVNMDLTGAQIETVLEQQWQRTTAGAVPSRPFLRLGVSEGFTYTYTETPETVGGTATFTGEITGMWLDGVPIDPAATYSVTVNSFLASGGDNFHELAKGSGPADTGKSDLQAMVDYMKATTETAPLPVDASQRAVGINLPAGAPSVYGPGDVVAFDVSSWTMSTADDAKDSEIQVRLGDTTLGTVAVDNTIGTAVYDQYGKASVSITLPATLPADATLRLVGATTGTEIQVPIALAAAAEPEVVNTAPPTIVGTAQVGRTLRAVDGTWNPAPTALARQWYADGKPIAGATGTLFRPTAAQAGKRITVTVTATLAGHTNGTATSAPTAKVAKGKVSVRVKASPKALKVRRTKATVRVTVRNAYGVPVTGTVTIKAAGQKARKVKLKNGKATIRLKAFGSTGRKKVTVTYNGSAALDRAKERITVRVRR</sequence>
<dbReference type="InterPro" id="IPR036691">
    <property type="entry name" value="Endo/exonu/phosph_ase_sf"/>
</dbReference>
<feature type="chain" id="PRO_5038036625" evidence="2">
    <location>
        <begin position="32"/>
        <end position="1777"/>
    </location>
</feature>
<dbReference type="Pfam" id="PF00932">
    <property type="entry name" value="LTD"/>
    <property type="match status" value="1"/>
</dbReference>
<dbReference type="RefSeq" id="WP_205291395.1">
    <property type="nucleotide sequence ID" value="NZ_CP074406.1"/>
</dbReference>
<dbReference type="GO" id="GO:0004519">
    <property type="term" value="F:endonuclease activity"/>
    <property type="evidence" value="ECO:0007669"/>
    <property type="project" value="UniProtKB-KW"/>
</dbReference>